<feature type="compositionally biased region" description="Low complexity" evidence="1">
    <location>
        <begin position="505"/>
        <end position="517"/>
    </location>
</feature>
<feature type="compositionally biased region" description="Basic residues" evidence="1">
    <location>
        <begin position="478"/>
        <end position="487"/>
    </location>
</feature>
<protein>
    <submittedName>
        <fullName evidence="2">Uncharacterized protein</fullName>
    </submittedName>
</protein>
<sequence>MAPNRGIVGASPLLGALAPDQLRPHYWVPSPLTSCATELLGPHLIYIYPLDHCGPIWNNSSHLATDPFWKERRTAILLACASGVRDDNGAAPECKGGRNGRSRRKPADQRYHPARFPLEKKSGSDPAGDRTRFALVGGEQSSRSATAAPLVAESVIDQALLRALTEHPTLHLLYCNTDSLLYETACHHVYKAIARGLKAWFDTSNYASDNLQGFQLVNKGITGVMKDECADLISTHFVGLRPKLYTYIDTNEQCMSKAKDVKPNMLQSLHYQDYWECLERNPRALGIQFQLCLCAHRIYTEHMTKVALSSMDDKCFVELDGMLTLPWGHYRIVTSIFLSLTHQLSPTTPMSQLQNISMTQPSSIIASSQNRTKDLPPSEASHLPAGLCDHISICLSSPSACEVAWLRGVFKSMTAVLESRRATNAHGPNELAARLSSHLLALSQHATASRTTKTQCLRATDFRAQSLDDLRPSSVVRQRAKKQHRLSPHPPSELIPSPDTYQNGPTLLLPTPTTLTLHQSIPSPDTEQDESHPPSDDLESCRMIPLVGGFSRGFPISPALSFWHCSIHTSFTLIGSQNLDIKSHPNLFTLHSTLLLPTPPSPHQPSELIPPTDSNQDGLTLLFPLPYPSPTTRPQLLAEGICDALLSGQRGRGWGCKLVGRRPSRSRSRHAPRGITLHLVARTAGGGGLRRPGERWWAEPRAPACVPSLGGGASLRGPDTCPAPCRLPERRAAPA</sequence>
<evidence type="ECO:0000313" key="2">
    <source>
        <dbReference type="EMBL" id="KAJ8897963.1"/>
    </source>
</evidence>
<keyword evidence="3" id="KW-1185">Reference proteome</keyword>
<feature type="region of interest" description="Disordered" evidence="1">
    <location>
        <begin position="470"/>
        <end position="538"/>
    </location>
</feature>
<evidence type="ECO:0000256" key="1">
    <source>
        <dbReference type="SAM" id="MobiDB-lite"/>
    </source>
</evidence>
<comment type="caution">
    <text evidence="2">The sequence shown here is derived from an EMBL/GenBank/DDBJ whole genome shotgun (WGS) entry which is preliminary data.</text>
</comment>
<dbReference type="Proteomes" id="UP001159363">
    <property type="component" value="Chromosome 1"/>
</dbReference>
<reference evidence="2 3" key="1">
    <citation type="submission" date="2023-02" db="EMBL/GenBank/DDBJ databases">
        <title>LHISI_Scaffold_Assembly.</title>
        <authorList>
            <person name="Stuart O.P."/>
            <person name="Cleave R."/>
            <person name="Magrath M.J.L."/>
            <person name="Mikheyev A.S."/>
        </authorList>
    </citation>
    <scope>NUCLEOTIDE SEQUENCE [LARGE SCALE GENOMIC DNA]</scope>
    <source>
        <strain evidence="2">Daus_M_001</strain>
        <tissue evidence="2">Leg muscle</tissue>
    </source>
</reference>
<feature type="compositionally biased region" description="Basic and acidic residues" evidence="1">
    <location>
        <begin position="105"/>
        <end position="130"/>
    </location>
</feature>
<proteinExistence type="predicted"/>
<dbReference type="SUPFAM" id="SSF56672">
    <property type="entry name" value="DNA/RNA polymerases"/>
    <property type="match status" value="1"/>
</dbReference>
<gene>
    <name evidence="2" type="ORF">PR048_003321</name>
</gene>
<name>A0ABQ9IMP3_9NEOP</name>
<dbReference type="EMBL" id="JARBHB010000001">
    <property type="protein sequence ID" value="KAJ8897963.1"/>
    <property type="molecule type" value="Genomic_DNA"/>
</dbReference>
<evidence type="ECO:0000313" key="3">
    <source>
        <dbReference type="Proteomes" id="UP001159363"/>
    </source>
</evidence>
<accession>A0ABQ9IMP3</accession>
<organism evidence="2 3">
    <name type="scientific">Dryococelus australis</name>
    <dbReference type="NCBI Taxonomy" id="614101"/>
    <lineage>
        <taxon>Eukaryota</taxon>
        <taxon>Metazoa</taxon>
        <taxon>Ecdysozoa</taxon>
        <taxon>Arthropoda</taxon>
        <taxon>Hexapoda</taxon>
        <taxon>Insecta</taxon>
        <taxon>Pterygota</taxon>
        <taxon>Neoptera</taxon>
        <taxon>Polyneoptera</taxon>
        <taxon>Phasmatodea</taxon>
        <taxon>Verophasmatodea</taxon>
        <taxon>Anareolatae</taxon>
        <taxon>Phasmatidae</taxon>
        <taxon>Eurycanthinae</taxon>
        <taxon>Dryococelus</taxon>
    </lineage>
</organism>
<feature type="region of interest" description="Disordered" evidence="1">
    <location>
        <begin position="89"/>
        <end position="130"/>
    </location>
</feature>
<dbReference type="InterPro" id="IPR043502">
    <property type="entry name" value="DNA/RNA_pol_sf"/>
</dbReference>